<evidence type="ECO:0000313" key="8">
    <source>
        <dbReference type="Proteomes" id="UP001596060"/>
    </source>
</evidence>
<feature type="transmembrane region" description="Helical" evidence="6">
    <location>
        <begin position="79"/>
        <end position="96"/>
    </location>
</feature>
<feature type="transmembrane region" description="Helical" evidence="6">
    <location>
        <begin position="208"/>
        <end position="227"/>
    </location>
</feature>
<evidence type="ECO:0000313" key="7">
    <source>
        <dbReference type="EMBL" id="MFC5508093.1"/>
    </source>
</evidence>
<feature type="transmembrane region" description="Helical" evidence="6">
    <location>
        <begin position="20"/>
        <end position="42"/>
    </location>
</feature>
<protein>
    <submittedName>
        <fullName evidence="7">Cytochrome c oxidase assembly protein</fullName>
    </submittedName>
</protein>
<gene>
    <name evidence="7" type="ORF">ACFPN9_22895</name>
</gene>
<reference evidence="8" key="1">
    <citation type="journal article" date="2019" name="Int. J. Syst. Evol. Microbiol.">
        <title>The Global Catalogue of Microorganisms (GCM) 10K type strain sequencing project: providing services to taxonomists for standard genome sequencing and annotation.</title>
        <authorList>
            <consortium name="The Broad Institute Genomics Platform"/>
            <consortium name="The Broad Institute Genome Sequencing Center for Infectious Disease"/>
            <person name="Wu L."/>
            <person name="Ma J."/>
        </authorList>
    </citation>
    <scope>NUCLEOTIDE SEQUENCE [LARGE SCALE GENOMIC DNA]</scope>
    <source>
        <strain evidence="8">CCUG 43117</strain>
    </source>
</reference>
<evidence type="ECO:0000256" key="2">
    <source>
        <dbReference type="ARBA" id="ARBA00022475"/>
    </source>
</evidence>
<organism evidence="7 8">
    <name type="scientific">Bosea massiliensis</name>
    <dbReference type="NCBI Taxonomy" id="151419"/>
    <lineage>
        <taxon>Bacteria</taxon>
        <taxon>Pseudomonadati</taxon>
        <taxon>Pseudomonadota</taxon>
        <taxon>Alphaproteobacteria</taxon>
        <taxon>Hyphomicrobiales</taxon>
        <taxon>Boseaceae</taxon>
        <taxon>Bosea</taxon>
    </lineage>
</organism>
<dbReference type="InterPro" id="IPR019108">
    <property type="entry name" value="Caa3_assmbl_CtaG-rel"/>
</dbReference>
<comment type="caution">
    <text evidence="7">The sequence shown here is derived from an EMBL/GenBank/DDBJ whole genome shotgun (WGS) entry which is preliminary data.</text>
</comment>
<proteinExistence type="predicted"/>
<feature type="transmembrane region" description="Helical" evidence="6">
    <location>
        <begin position="49"/>
        <end position="73"/>
    </location>
</feature>
<feature type="transmembrane region" description="Helical" evidence="6">
    <location>
        <begin position="132"/>
        <end position="149"/>
    </location>
</feature>
<name>A0ABW0P7F5_9HYPH</name>
<dbReference type="Proteomes" id="UP001596060">
    <property type="component" value="Unassembled WGS sequence"/>
</dbReference>
<keyword evidence="5 6" id="KW-0472">Membrane</keyword>
<keyword evidence="4 6" id="KW-1133">Transmembrane helix</keyword>
<dbReference type="Pfam" id="PF09678">
    <property type="entry name" value="Caa3_CtaG"/>
    <property type="match status" value="1"/>
</dbReference>
<keyword evidence="8" id="KW-1185">Reference proteome</keyword>
<evidence type="ECO:0000256" key="4">
    <source>
        <dbReference type="ARBA" id="ARBA00022989"/>
    </source>
</evidence>
<sequence length="238" mass="25253">MSVGSVVPYCGLPPAPADLLATWNFDPPLLMVLALAAAAALGLRDRRRLAGLVAVAVLTIVFVSPLCALASALFAARGLHHLVMAALAAPLLAIAFPAGRPSGVAAPLGLSSLALWLWHWPALYEALYRDASLYWLMQVFLLASFVWFWRNVMSARTAPVTALLAIAAGAGQMGLLGALLTLAPTPLYPVHAAGALLWGLDPLQDQQLAGLLMWVPAFFIYGGYALWTAKRLDRAAFS</sequence>
<evidence type="ECO:0000256" key="5">
    <source>
        <dbReference type="ARBA" id="ARBA00023136"/>
    </source>
</evidence>
<evidence type="ECO:0000256" key="6">
    <source>
        <dbReference type="SAM" id="Phobius"/>
    </source>
</evidence>
<evidence type="ECO:0000256" key="1">
    <source>
        <dbReference type="ARBA" id="ARBA00004651"/>
    </source>
</evidence>
<feature type="transmembrane region" description="Helical" evidence="6">
    <location>
        <begin position="161"/>
        <end position="188"/>
    </location>
</feature>
<dbReference type="EMBL" id="JBHSLU010000082">
    <property type="protein sequence ID" value="MFC5508093.1"/>
    <property type="molecule type" value="Genomic_DNA"/>
</dbReference>
<comment type="subcellular location">
    <subcellularLocation>
        <location evidence="1">Cell membrane</location>
        <topology evidence="1">Multi-pass membrane protein</topology>
    </subcellularLocation>
</comment>
<feature type="transmembrane region" description="Helical" evidence="6">
    <location>
        <begin position="103"/>
        <end position="120"/>
    </location>
</feature>
<keyword evidence="3 6" id="KW-0812">Transmembrane</keyword>
<dbReference type="RefSeq" id="WP_066722441.1">
    <property type="nucleotide sequence ID" value="NZ_JBHSLU010000082.1"/>
</dbReference>
<evidence type="ECO:0000256" key="3">
    <source>
        <dbReference type="ARBA" id="ARBA00022692"/>
    </source>
</evidence>
<keyword evidence="2" id="KW-1003">Cell membrane</keyword>
<accession>A0ABW0P7F5</accession>